<reference evidence="9 10" key="1">
    <citation type="journal article" date="2021" name="Commun. Biol.">
        <title>The genome of Shorea leprosula (Dipterocarpaceae) highlights the ecological relevance of drought in aseasonal tropical rainforests.</title>
        <authorList>
            <person name="Ng K.K.S."/>
            <person name="Kobayashi M.J."/>
            <person name="Fawcett J.A."/>
            <person name="Hatakeyama M."/>
            <person name="Paape T."/>
            <person name="Ng C.H."/>
            <person name="Ang C.C."/>
            <person name="Tnah L.H."/>
            <person name="Lee C.T."/>
            <person name="Nishiyama T."/>
            <person name="Sese J."/>
            <person name="O'Brien M.J."/>
            <person name="Copetti D."/>
            <person name="Mohd Noor M.I."/>
            <person name="Ong R.C."/>
            <person name="Putra M."/>
            <person name="Sireger I.Z."/>
            <person name="Indrioko S."/>
            <person name="Kosugi Y."/>
            <person name="Izuno A."/>
            <person name="Isagi Y."/>
            <person name="Lee S.L."/>
            <person name="Shimizu K.K."/>
        </authorList>
    </citation>
    <scope>NUCLEOTIDE SEQUENCE [LARGE SCALE GENOMIC DNA]</scope>
    <source>
        <strain evidence="9">214</strain>
    </source>
</reference>
<keyword evidence="8" id="KW-0472">Membrane</keyword>
<organism evidence="9 10">
    <name type="scientific">Rubroshorea leprosula</name>
    <dbReference type="NCBI Taxonomy" id="152421"/>
    <lineage>
        <taxon>Eukaryota</taxon>
        <taxon>Viridiplantae</taxon>
        <taxon>Streptophyta</taxon>
        <taxon>Embryophyta</taxon>
        <taxon>Tracheophyta</taxon>
        <taxon>Spermatophyta</taxon>
        <taxon>Magnoliopsida</taxon>
        <taxon>eudicotyledons</taxon>
        <taxon>Gunneridae</taxon>
        <taxon>Pentapetalae</taxon>
        <taxon>rosids</taxon>
        <taxon>malvids</taxon>
        <taxon>Malvales</taxon>
        <taxon>Dipterocarpaceae</taxon>
        <taxon>Rubroshorea</taxon>
    </lineage>
</organism>
<dbReference type="InterPro" id="IPR036396">
    <property type="entry name" value="Cyt_P450_sf"/>
</dbReference>
<accession>A0AAV5MLP4</accession>
<comment type="caution">
    <text evidence="9">The sequence shown here is derived from an EMBL/GenBank/DDBJ whole genome shotgun (WGS) entry which is preliminary data.</text>
</comment>
<evidence type="ECO:0000256" key="1">
    <source>
        <dbReference type="ARBA" id="ARBA00001971"/>
    </source>
</evidence>
<protein>
    <recommendedName>
        <fullName evidence="11">Cytochrome P450</fullName>
    </recommendedName>
</protein>
<sequence length="151" mass="16686">MVRTDIESVWILALASKCRTFTEENTAWSLLIIAAAWLVMTLIYWAHPGGLAWGKYRLKRLLITSKPIPGPRGLPLIGSMELMASFLAHHRIAVAAKTCGAKRLMAFSLGNTRAIVTCKPDVAWEILNSSVFANLPVKESTYSIISKLVFV</sequence>
<keyword evidence="6" id="KW-0408">Iron</keyword>
<keyword evidence="8" id="KW-1133">Transmembrane helix</keyword>
<evidence type="ECO:0000256" key="5">
    <source>
        <dbReference type="ARBA" id="ARBA00023002"/>
    </source>
</evidence>
<keyword evidence="4" id="KW-0479">Metal-binding</keyword>
<proteinExistence type="inferred from homology"/>
<keyword evidence="8" id="KW-0812">Transmembrane</keyword>
<dbReference type="Proteomes" id="UP001054252">
    <property type="component" value="Unassembled WGS sequence"/>
</dbReference>
<dbReference type="PANTHER" id="PTHR47946">
    <property type="entry name" value="CYTOCHROME P450 78A7-RELATED"/>
    <property type="match status" value="1"/>
</dbReference>
<evidence type="ECO:0000256" key="7">
    <source>
        <dbReference type="ARBA" id="ARBA00023033"/>
    </source>
</evidence>
<evidence type="ECO:0000256" key="4">
    <source>
        <dbReference type="ARBA" id="ARBA00022723"/>
    </source>
</evidence>
<dbReference type="AlphaFoldDB" id="A0AAV5MLP4"/>
<dbReference type="GO" id="GO:0004497">
    <property type="term" value="F:monooxygenase activity"/>
    <property type="evidence" value="ECO:0007669"/>
    <property type="project" value="UniProtKB-KW"/>
</dbReference>
<evidence type="ECO:0000256" key="6">
    <source>
        <dbReference type="ARBA" id="ARBA00023004"/>
    </source>
</evidence>
<dbReference type="Gene3D" id="1.10.630.10">
    <property type="entry name" value="Cytochrome P450"/>
    <property type="match status" value="1"/>
</dbReference>
<evidence type="ECO:0000256" key="8">
    <source>
        <dbReference type="SAM" id="Phobius"/>
    </source>
</evidence>
<comment type="similarity">
    <text evidence="2">Belongs to the cytochrome P450 family.</text>
</comment>
<dbReference type="PANTHER" id="PTHR47946:SF23">
    <property type="entry name" value="CYTOCHROME P450 78A9"/>
    <property type="match status" value="1"/>
</dbReference>
<gene>
    <name evidence="9" type="ORF">SLEP1_g57480</name>
</gene>
<name>A0AAV5MLP4_9ROSI</name>
<evidence type="ECO:0008006" key="11">
    <source>
        <dbReference type="Google" id="ProtNLM"/>
    </source>
</evidence>
<keyword evidence="3" id="KW-0349">Heme</keyword>
<keyword evidence="10" id="KW-1185">Reference proteome</keyword>
<evidence type="ECO:0000313" key="10">
    <source>
        <dbReference type="Proteomes" id="UP001054252"/>
    </source>
</evidence>
<evidence type="ECO:0000256" key="2">
    <source>
        <dbReference type="ARBA" id="ARBA00010617"/>
    </source>
</evidence>
<keyword evidence="5" id="KW-0560">Oxidoreductase</keyword>
<feature type="transmembrane region" description="Helical" evidence="8">
    <location>
        <begin position="27"/>
        <end position="47"/>
    </location>
</feature>
<evidence type="ECO:0000313" key="9">
    <source>
        <dbReference type="EMBL" id="GKV50785.1"/>
    </source>
</evidence>
<dbReference type="GO" id="GO:0016705">
    <property type="term" value="F:oxidoreductase activity, acting on paired donors, with incorporation or reduction of molecular oxygen"/>
    <property type="evidence" value="ECO:0007669"/>
    <property type="project" value="InterPro"/>
</dbReference>
<dbReference type="GO" id="GO:0020037">
    <property type="term" value="F:heme binding"/>
    <property type="evidence" value="ECO:0007669"/>
    <property type="project" value="InterPro"/>
</dbReference>
<dbReference type="EMBL" id="BPVZ01000396">
    <property type="protein sequence ID" value="GKV50785.1"/>
    <property type="molecule type" value="Genomic_DNA"/>
</dbReference>
<keyword evidence="7" id="KW-0503">Monooxygenase</keyword>
<dbReference type="GO" id="GO:0005506">
    <property type="term" value="F:iron ion binding"/>
    <property type="evidence" value="ECO:0007669"/>
    <property type="project" value="InterPro"/>
</dbReference>
<evidence type="ECO:0000256" key="3">
    <source>
        <dbReference type="ARBA" id="ARBA00022617"/>
    </source>
</evidence>
<dbReference type="InterPro" id="IPR051996">
    <property type="entry name" value="Cytochrome_P450_78A"/>
</dbReference>
<comment type="cofactor">
    <cofactor evidence="1">
        <name>heme</name>
        <dbReference type="ChEBI" id="CHEBI:30413"/>
    </cofactor>
</comment>
<dbReference type="SUPFAM" id="SSF48264">
    <property type="entry name" value="Cytochrome P450"/>
    <property type="match status" value="1"/>
</dbReference>